<reference evidence="4 5" key="1">
    <citation type="submission" date="2019-11" db="EMBL/GenBank/DDBJ databases">
        <title>Type strains purchased from KCTC, JCM and DSMZ.</title>
        <authorList>
            <person name="Lu H."/>
        </authorList>
    </citation>
    <scope>NUCLEOTIDE SEQUENCE [LARGE SCALE GENOMIC DNA]</scope>
    <source>
        <strain evidence="4 5">KCTC 22382</strain>
    </source>
</reference>
<evidence type="ECO:0000313" key="5">
    <source>
        <dbReference type="Proteomes" id="UP000475582"/>
    </source>
</evidence>
<evidence type="ECO:0000256" key="2">
    <source>
        <dbReference type="SAM" id="MobiDB-lite"/>
    </source>
</evidence>
<organism evidence="4 5">
    <name type="scientific">Duganella radicis</name>
    <dbReference type="NCBI Taxonomy" id="551988"/>
    <lineage>
        <taxon>Bacteria</taxon>
        <taxon>Pseudomonadati</taxon>
        <taxon>Pseudomonadota</taxon>
        <taxon>Betaproteobacteria</taxon>
        <taxon>Burkholderiales</taxon>
        <taxon>Oxalobacteraceae</taxon>
        <taxon>Telluria group</taxon>
        <taxon>Duganella</taxon>
    </lineage>
</organism>
<dbReference type="Gene3D" id="1.25.40.10">
    <property type="entry name" value="Tetratricopeptide repeat domain"/>
    <property type="match status" value="1"/>
</dbReference>
<comment type="caution">
    <text evidence="4">The sequence shown here is derived from an EMBL/GenBank/DDBJ whole genome shotgun (WGS) entry which is preliminary data.</text>
</comment>
<evidence type="ECO:0000256" key="3">
    <source>
        <dbReference type="SAM" id="SignalP"/>
    </source>
</evidence>
<dbReference type="InterPro" id="IPR019734">
    <property type="entry name" value="TPR_rpt"/>
</dbReference>
<protein>
    <submittedName>
        <fullName evidence="4">Uncharacterized protein</fullName>
    </submittedName>
</protein>
<dbReference type="SUPFAM" id="SSF48452">
    <property type="entry name" value="TPR-like"/>
    <property type="match status" value="1"/>
</dbReference>
<accession>A0A6L6PC33</accession>
<proteinExistence type="predicted"/>
<evidence type="ECO:0000256" key="1">
    <source>
        <dbReference type="PROSITE-ProRule" id="PRU00339"/>
    </source>
</evidence>
<dbReference type="RefSeq" id="WP_155461548.1">
    <property type="nucleotide sequence ID" value="NZ_WNKY01000001.1"/>
</dbReference>
<dbReference type="PROSITE" id="PS50005">
    <property type="entry name" value="TPR"/>
    <property type="match status" value="1"/>
</dbReference>
<feature type="compositionally biased region" description="Polar residues" evidence="2">
    <location>
        <begin position="552"/>
        <end position="570"/>
    </location>
</feature>
<dbReference type="AlphaFoldDB" id="A0A6L6PC33"/>
<dbReference type="Proteomes" id="UP000475582">
    <property type="component" value="Unassembled WGS sequence"/>
</dbReference>
<dbReference type="EMBL" id="WNKY01000001">
    <property type="protein sequence ID" value="MTV36199.1"/>
    <property type="molecule type" value="Genomic_DNA"/>
</dbReference>
<keyword evidence="3" id="KW-0732">Signal</keyword>
<gene>
    <name evidence="4" type="ORF">GM676_01205</name>
</gene>
<name>A0A6L6PC33_9BURK</name>
<feature type="chain" id="PRO_5026793697" evidence="3">
    <location>
        <begin position="23"/>
        <end position="570"/>
    </location>
</feature>
<feature type="repeat" description="TPR" evidence="1">
    <location>
        <begin position="383"/>
        <end position="416"/>
    </location>
</feature>
<dbReference type="OrthoDB" id="5523615at2"/>
<keyword evidence="5" id="KW-1185">Reference proteome</keyword>
<feature type="signal peptide" evidence="3">
    <location>
        <begin position="1"/>
        <end position="22"/>
    </location>
</feature>
<dbReference type="InterPro" id="IPR011990">
    <property type="entry name" value="TPR-like_helical_dom_sf"/>
</dbReference>
<feature type="region of interest" description="Disordered" evidence="2">
    <location>
        <begin position="551"/>
        <end position="570"/>
    </location>
</feature>
<keyword evidence="1" id="KW-0802">TPR repeat</keyword>
<evidence type="ECO:0000313" key="4">
    <source>
        <dbReference type="EMBL" id="MTV36199.1"/>
    </source>
</evidence>
<sequence>MKLKPWYAALLLGSASLMNAHAQQAAPSVVVAGQRNASEWFRVESQHFVVYSNTSNDAVAVLLNQLERLDFMLRIYTQPFLKASGAEAKLTFYYHDGAVALNALAIDQPANAIGLYSSCTSGVQGFGVQLDPSEEGLSYLYEAYTRHFIYRYTDIRAPISFIDGLAHYFASARFTDKQMSIGKTPLTVGRYLAFLDGGRRYSLDYKDVLEQNDSRGVNYASTAGIKLEFAAKSWALTHYMLSSEDNRKRMVNYLSAVYRDVPITQAFEQAYGIKVGDLSNTLWRYRLPGMKVLLVDVPELPIASMEFKALPQSSGEFVLAEAALKSCPDRKQGEALLRRTASAAARYPSNDYAQRVLSRAQVDWGNPQDALPYLGAAAQKPDAEAAYLLGQANLRLARLDAARGNLQRALELDPKSAEAAYALYQTGLQSGAAPDDATLQSAVSAFKSAHEVNTLARSAALAYAYAGDTARARNALKLMAHNIREPELAAWAKTWLAKLNAGVGQADVLAEMRVQPKAGKAFREWTIANAVVMQDVERNAGLQDARGRIVQESLNPANPDQALQSAPTTR</sequence>